<dbReference type="GO" id="GO:0016491">
    <property type="term" value="F:oxidoreductase activity"/>
    <property type="evidence" value="ECO:0007669"/>
    <property type="project" value="UniProtKB-KW"/>
</dbReference>
<dbReference type="OrthoDB" id="1235794at2"/>
<dbReference type="STRING" id="477680.SAMN05421788_11836"/>
<dbReference type="Proteomes" id="UP000186917">
    <property type="component" value="Unassembled WGS sequence"/>
</dbReference>
<dbReference type="EMBL" id="FTOR01000018">
    <property type="protein sequence ID" value="SIT34678.1"/>
    <property type="molecule type" value="Genomic_DNA"/>
</dbReference>
<evidence type="ECO:0000313" key="4">
    <source>
        <dbReference type="EMBL" id="SIT34678.1"/>
    </source>
</evidence>
<dbReference type="InterPro" id="IPR002347">
    <property type="entry name" value="SDR_fam"/>
</dbReference>
<comment type="similarity">
    <text evidence="1 3">Belongs to the short-chain dehydrogenases/reductases (SDR) family.</text>
</comment>
<gene>
    <name evidence="4" type="ORF">SAMN05421788_11836</name>
</gene>
<dbReference type="Gene3D" id="3.40.50.720">
    <property type="entry name" value="NAD(P)-binding Rossmann-like Domain"/>
    <property type="match status" value="1"/>
</dbReference>
<keyword evidence="5" id="KW-1185">Reference proteome</keyword>
<dbReference type="SUPFAM" id="SSF51735">
    <property type="entry name" value="NAD(P)-binding Rossmann-fold domains"/>
    <property type="match status" value="1"/>
</dbReference>
<dbReference type="InterPro" id="IPR036291">
    <property type="entry name" value="NAD(P)-bd_dom_sf"/>
</dbReference>
<accession>A0A173MB94</accession>
<dbReference type="CDD" id="cd05374">
    <property type="entry name" value="17beta-HSD-like_SDR_c"/>
    <property type="match status" value="1"/>
</dbReference>
<dbReference type="PRINTS" id="PR00080">
    <property type="entry name" value="SDRFAMILY"/>
</dbReference>
<reference evidence="5" key="1">
    <citation type="submission" date="2017-01" db="EMBL/GenBank/DDBJ databases">
        <authorList>
            <person name="Varghese N."/>
            <person name="Submissions S."/>
        </authorList>
    </citation>
    <scope>NUCLEOTIDE SEQUENCE [LARGE SCALE GENOMIC DNA]</scope>
    <source>
        <strain evidence="5">DSM 21054</strain>
    </source>
</reference>
<keyword evidence="2" id="KW-0560">Oxidoreductase</keyword>
<dbReference type="KEGG" id="fln:FLA_0843"/>
<evidence type="ECO:0000256" key="1">
    <source>
        <dbReference type="ARBA" id="ARBA00006484"/>
    </source>
</evidence>
<name>A0A173MB94_9BACT</name>
<dbReference type="InterPro" id="IPR051911">
    <property type="entry name" value="SDR_oxidoreductase"/>
</dbReference>
<proteinExistence type="inferred from homology"/>
<dbReference type="RefSeq" id="WP_076382889.1">
    <property type="nucleotide sequence ID" value="NZ_AP017422.1"/>
</dbReference>
<dbReference type="PRINTS" id="PR00081">
    <property type="entry name" value="GDHRDH"/>
</dbReference>
<evidence type="ECO:0000313" key="5">
    <source>
        <dbReference type="Proteomes" id="UP000186917"/>
    </source>
</evidence>
<dbReference type="NCBIfam" id="NF004824">
    <property type="entry name" value="PRK06180.1"/>
    <property type="match status" value="1"/>
</dbReference>
<dbReference type="InterPro" id="IPR020904">
    <property type="entry name" value="Sc_DH/Rdtase_CS"/>
</dbReference>
<evidence type="ECO:0000256" key="2">
    <source>
        <dbReference type="ARBA" id="ARBA00023002"/>
    </source>
</evidence>
<organism evidence="4 5">
    <name type="scientific">Filimonas lacunae</name>
    <dbReference type="NCBI Taxonomy" id="477680"/>
    <lineage>
        <taxon>Bacteria</taxon>
        <taxon>Pseudomonadati</taxon>
        <taxon>Bacteroidota</taxon>
        <taxon>Chitinophagia</taxon>
        <taxon>Chitinophagales</taxon>
        <taxon>Chitinophagaceae</taxon>
        <taxon>Filimonas</taxon>
    </lineage>
</organism>
<dbReference type="PANTHER" id="PTHR43976">
    <property type="entry name" value="SHORT CHAIN DEHYDROGENASE"/>
    <property type="match status" value="1"/>
</dbReference>
<dbReference type="Pfam" id="PF00106">
    <property type="entry name" value="adh_short"/>
    <property type="match status" value="1"/>
</dbReference>
<dbReference type="AlphaFoldDB" id="A0A173MB94"/>
<sequence>MEKQRKTWFITGASQGIGLVLTQQLLAAGFNVAATARSLQTLIQAAGPASAQFLPLQVDLTSEASVQAGVNAAIAQFSAIDFLVNNAGFGLIGGIEETSHQEVMTSFDVNVFGLLHVTRAVLPHMRAANSGHIFNLSSVFGLISGAGWGIYCATKFAVEGLSEALAQEVAPFGIKVTIIEPGYVRTNFLSSGSMAVPANPIAAYTALAEEKRKHKEDIPGSQIGDPQKVAAAIINTAAQSEAPIRLLLGSDALQFANYKVQMLQAGIEANKAVTLSTDF</sequence>
<evidence type="ECO:0000256" key="3">
    <source>
        <dbReference type="RuleBase" id="RU000363"/>
    </source>
</evidence>
<dbReference type="PANTHER" id="PTHR43976:SF16">
    <property type="entry name" value="SHORT-CHAIN DEHYDROGENASE_REDUCTASE FAMILY PROTEIN"/>
    <property type="match status" value="1"/>
</dbReference>
<protein>
    <submittedName>
        <fullName evidence="4">NADP-dependent 3-hydroxy acid dehydrogenase YdfG</fullName>
    </submittedName>
</protein>
<dbReference type="PROSITE" id="PS00061">
    <property type="entry name" value="ADH_SHORT"/>
    <property type="match status" value="1"/>
</dbReference>